<feature type="region of interest" description="Disordered" evidence="1">
    <location>
        <begin position="320"/>
        <end position="497"/>
    </location>
</feature>
<feature type="compositionally biased region" description="Basic residues" evidence="1">
    <location>
        <begin position="610"/>
        <end position="621"/>
    </location>
</feature>
<feature type="region of interest" description="Disordered" evidence="1">
    <location>
        <begin position="64"/>
        <end position="196"/>
    </location>
</feature>
<proteinExistence type="predicted"/>
<reference evidence="2" key="1">
    <citation type="journal article" date="2020" name="Stud. Mycol.">
        <title>101 Dothideomycetes genomes: a test case for predicting lifestyles and emergence of pathogens.</title>
        <authorList>
            <person name="Haridas S."/>
            <person name="Albert R."/>
            <person name="Binder M."/>
            <person name="Bloem J."/>
            <person name="Labutti K."/>
            <person name="Salamov A."/>
            <person name="Andreopoulos B."/>
            <person name="Baker S."/>
            <person name="Barry K."/>
            <person name="Bills G."/>
            <person name="Bluhm B."/>
            <person name="Cannon C."/>
            <person name="Castanera R."/>
            <person name="Culley D."/>
            <person name="Daum C."/>
            <person name="Ezra D."/>
            <person name="Gonzalez J."/>
            <person name="Henrissat B."/>
            <person name="Kuo A."/>
            <person name="Liang C."/>
            <person name="Lipzen A."/>
            <person name="Lutzoni F."/>
            <person name="Magnuson J."/>
            <person name="Mondo S."/>
            <person name="Nolan M."/>
            <person name="Ohm R."/>
            <person name="Pangilinan J."/>
            <person name="Park H.-J."/>
            <person name="Ramirez L."/>
            <person name="Alfaro M."/>
            <person name="Sun H."/>
            <person name="Tritt A."/>
            <person name="Yoshinaga Y."/>
            <person name="Zwiers L.-H."/>
            <person name="Turgeon B."/>
            <person name="Goodwin S."/>
            <person name="Spatafora J."/>
            <person name="Crous P."/>
            <person name="Grigoriev I."/>
        </authorList>
    </citation>
    <scope>NUCLEOTIDE SEQUENCE</scope>
    <source>
        <strain evidence="2">HMLAC05119</strain>
    </source>
</reference>
<evidence type="ECO:0000313" key="3">
    <source>
        <dbReference type="Proteomes" id="UP000800096"/>
    </source>
</evidence>
<feature type="compositionally biased region" description="Acidic residues" evidence="1">
    <location>
        <begin position="434"/>
        <end position="450"/>
    </location>
</feature>
<keyword evidence="3" id="KW-1185">Reference proteome</keyword>
<protein>
    <submittedName>
        <fullName evidence="2">Uncharacterized protein</fullName>
    </submittedName>
</protein>
<gene>
    <name evidence="2" type="ORF">BDU57DRAFT_598120</name>
</gene>
<feature type="region of interest" description="Disordered" evidence="1">
    <location>
        <begin position="551"/>
        <end position="570"/>
    </location>
</feature>
<evidence type="ECO:0000256" key="1">
    <source>
        <dbReference type="SAM" id="MobiDB-lite"/>
    </source>
</evidence>
<dbReference type="Proteomes" id="UP000800096">
    <property type="component" value="Unassembled WGS sequence"/>
</dbReference>
<accession>A0A6A5QDZ9</accession>
<feature type="compositionally biased region" description="Low complexity" evidence="1">
    <location>
        <begin position="818"/>
        <end position="829"/>
    </location>
</feature>
<dbReference type="EMBL" id="ML979140">
    <property type="protein sequence ID" value="KAF1912694.1"/>
    <property type="molecule type" value="Genomic_DNA"/>
</dbReference>
<organism evidence="2 3">
    <name type="scientific">Ampelomyces quisqualis</name>
    <name type="common">Powdery mildew agent</name>
    <dbReference type="NCBI Taxonomy" id="50730"/>
    <lineage>
        <taxon>Eukaryota</taxon>
        <taxon>Fungi</taxon>
        <taxon>Dikarya</taxon>
        <taxon>Ascomycota</taxon>
        <taxon>Pezizomycotina</taxon>
        <taxon>Dothideomycetes</taxon>
        <taxon>Pleosporomycetidae</taxon>
        <taxon>Pleosporales</taxon>
        <taxon>Pleosporineae</taxon>
        <taxon>Phaeosphaeriaceae</taxon>
        <taxon>Ampelomyces</taxon>
    </lineage>
</organism>
<feature type="compositionally biased region" description="Polar residues" evidence="1">
    <location>
        <begin position="157"/>
        <end position="173"/>
    </location>
</feature>
<feature type="compositionally biased region" description="Polar residues" evidence="1">
    <location>
        <begin position="187"/>
        <end position="196"/>
    </location>
</feature>
<feature type="compositionally biased region" description="Acidic residues" evidence="1">
    <location>
        <begin position="140"/>
        <end position="152"/>
    </location>
</feature>
<feature type="compositionally biased region" description="Acidic residues" evidence="1">
    <location>
        <begin position="358"/>
        <end position="379"/>
    </location>
</feature>
<sequence>MAASPRKRATRASFNQTWDDTDAALLDPSSLPVARLPRAWERKQETKRTHQGREKKIWRRFNLRSRASDATEEVEEEHDARSRAVKKQQQMSPNAMEKRLTKNNAKQRAFKATRWDRRKSVLPRKKSSHTEDSMAIEQNAAEEIEDEEDETGGEASYESSTNLESIIETSTAPARTLIPEQEDRRSTFTFTMDSETTADQADIQLYMTEGDNQTAELDASAEDATITHLFRSPAKDHSMPELADQWAYPKYPHIEIDREDLARSEEAVAIEDEQVLERPGQQHPVTNEVDFPEVEAEEELPKFADTAAHEALSDVRYPILPISPTSQNKSDALETSQIESHAEMVLDEAPDSPACQDDSIDIDMEDDIVLDTNADEEFTEASLQLDLQRSYEEVRQDEQTIPSEATRETPELNDASMPGTRQNGTKDVGSLAEPLEEDDEDQPLEQEDATMELSRPQIDDITDGLTLSFSPAKARTTEPTPRKLHSPPPPPVQSSFDDATMTIALDDDTALLKDFLNRAAASKAEKAAVLMHRRESLQNRRDSDVIRHALASPRKALEDKDPNSPSKYDNELTLDLSQNLTLAMNSNALRSPTPNAADNEDAADGNSLRGSRRSSRTKKSRLPALASSAPAPAQTSKISIRRADGTEHVVLKKSDAQELATLTRANTRKNKQGAFGVIVRLLKLAADSANLPPLDESTRELVVGKNIRWDEQLAYYQENPETVADRESLATPDELSMPEVASTPSKRSKPKVSKNSTPKLRRVRGLGTANGTPGKVLLAPTSLFQDSAAEEEKENPQAPSSATQHLPRPKASKIKKMTISSATTTPSSTDAKLPALEIMPVGIEPPAATKERKSRLAAPKKVTLPQSAAAVPAEGKENMQQQRAGITGATPKKGIPAPKAIVPPSVGVESGLPRRRGRRM</sequence>
<name>A0A6A5QDZ9_AMPQU</name>
<feature type="compositionally biased region" description="Basic residues" evidence="1">
    <location>
        <begin position="807"/>
        <end position="816"/>
    </location>
</feature>
<dbReference type="AlphaFoldDB" id="A0A6A5QDZ9"/>
<feature type="region of interest" description="Disordered" evidence="1">
    <location>
        <begin position="588"/>
        <end position="637"/>
    </location>
</feature>
<feature type="compositionally biased region" description="Low complexity" evidence="1">
    <location>
        <begin position="622"/>
        <end position="633"/>
    </location>
</feature>
<evidence type="ECO:0000313" key="2">
    <source>
        <dbReference type="EMBL" id="KAF1912694.1"/>
    </source>
</evidence>
<dbReference type="OrthoDB" id="4207369at2759"/>
<feature type="compositionally biased region" description="Polar residues" evidence="1">
    <location>
        <begin position="323"/>
        <end position="339"/>
    </location>
</feature>
<feature type="compositionally biased region" description="Basic and acidic residues" evidence="1">
    <location>
        <begin position="389"/>
        <end position="398"/>
    </location>
</feature>
<feature type="region of interest" description="Disordered" evidence="1">
    <location>
        <begin position="718"/>
        <end position="920"/>
    </location>
</feature>